<proteinExistence type="predicted"/>
<reference evidence="2 3" key="1">
    <citation type="submission" date="2018-05" db="EMBL/GenBank/DDBJ databases">
        <title>Genomic Encyclopedia of Type Strains, Phase IV (KMG-IV): sequencing the most valuable type-strain genomes for metagenomic binning, comparative biology and taxonomic classification.</title>
        <authorList>
            <person name="Goeker M."/>
        </authorList>
    </citation>
    <scope>NUCLEOTIDE SEQUENCE [LARGE SCALE GENOMIC DNA]</scope>
    <source>
        <strain evidence="2 3">DSM 28579</strain>
    </source>
</reference>
<dbReference type="Proteomes" id="UP000251835">
    <property type="component" value="Unassembled WGS sequence"/>
</dbReference>
<dbReference type="OrthoDB" id="1113697at2"/>
<evidence type="ECO:0000313" key="3">
    <source>
        <dbReference type="Proteomes" id="UP000251835"/>
    </source>
</evidence>
<dbReference type="AlphaFoldDB" id="A0A7L4UNX6"/>
<gene>
    <name evidence="2" type="ORF">C7377_1125</name>
</gene>
<accession>A0A7L4UNX6</accession>
<protein>
    <recommendedName>
        <fullName evidence="4">Outer membrane beta-barrel porin/alpha-amylase</fullName>
    </recommendedName>
</protein>
<feature type="signal peptide" evidence="1">
    <location>
        <begin position="1"/>
        <end position="20"/>
    </location>
</feature>
<sequence>MKQIISIAICVLTMCSSVTAQYIDDDKDVSIEPREVVKRFETETWKTAYAIPQRQLHLSLLAPIRYGLLPKVELQTFLGLWAYRTPNIYVKKNWYEARWIFSSKHGVVYPTKGLEVLRDDDRDHTINKGAVIPRIFTFQNEIIASYVLNPTCNVEEHYWIATGRIGLDVSSTEDLDESFKRMTFFSLYHRTASFYGDKVWYAGLQLDGGLLKNVYFNIGADGYIGNDFHGIETQLNLVYHYNQKLSFTIGAKYIITSNPIEDESNYTPMIDVCYRFGKKSSWEKGLFGKKK</sequence>
<evidence type="ECO:0000256" key="1">
    <source>
        <dbReference type="SAM" id="SignalP"/>
    </source>
</evidence>
<dbReference type="EMBL" id="QENZ01000004">
    <property type="protein sequence ID" value="PVX50808.1"/>
    <property type="molecule type" value="Genomic_DNA"/>
</dbReference>
<evidence type="ECO:0008006" key="4">
    <source>
        <dbReference type="Google" id="ProtNLM"/>
    </source>
</evidence>
<name>A0A7L4UNX6_BALHA</name>
<keyword evidence="1" id="KW-0732">Signal</keyword>
<dbReference type="RefSeq" id="WP_116496362.1">
    <property type="nucleotide sequence ID" value="NZ_QENZ01000004.1"/>
</dbReference>
<feature type="chain" id="PRO_5029548733" description="Outer membrane beta-barrel porin/alpha-amylase" evidence="1">
    <location>
        <begin position="21"/>
        <end position="291"/>
    </location>
</feature>
<comment type="caution">
    <text evidence="2">The sequence shown here is derived from an EMBL/GenBank/DDBJ whole genome shotgun (WGS) entry which is preliminary data.</text>
</comment>
<evidence type="ECO:0000313" key="2">
    <source>
        <dbReference type="EMBL" id="PVX50808.1"/>
    </source>
</evidence>
<keyword evidence="3" id="KW-1185">Reference proteome</keyword>
<organism evidence="2 3">
    <name type="scientific">Balneicella halophila</name>
    <dbReference type="NCBI Taxonomy" id="1537566"/>
    <lineage>
        <taxon>Bacteria</taxon>
        <taxon>Pseudomonadati</taxon>
        <taxon>Bacteroidota</taxon>
        <taxon>Bacteroidia</taxon>
        <taxon>Bacteroidales</taxon>
        <taxon>Balneicellaceae</taxon>
        <taxon>Balneicella</taxon>
    </lineage>
</organism>